<dbReference type="InterPro" id="IPR005532">
    <property type="entry name" value="SUMF_dom"/>
</dbReference>
<dbReference type="Proteomes" id="UP000295705">
    <property type="component" value="Unassembled WGS sequence"/>
</dbReference>
<reference evidence="2 3" key="1">
    <citation type="submission" date="2019-03" db="EMBL/GenBank/DDBJ databases">
        <title>Genomic Encyclopedia of Type Strains, Phase IV (KMG-IV): sequencing the most valuable type-strain genomes for metagenomic binning, comparative biology and taxonomic classification.</title>
        <authorList>
            <person name="Goeker M."/>
        </authorList>
    </citation>
    <scope>NUCLEOTIDE SEQUENCE [LARGE SCALE GENOMIC DNA]</scope>
    <source>
        <strain evidence="2 3">DSM 45775</strain>
    </source>
</reference>
<dbReference type="AlphaFoldDB" id="A0A4R6VLR4"/>
<organism evidence="2 3">
    <name type="scientific">Actinomycetospora succinea</name>
    <dbReference type="NCBI Taxonomy" id="663603"/>
    <lineage>
        <taxon>Bacteria</taxon>
        <taxon>Bacillati</taxon>
        <taxon>Actinomycetota</taxon>
        <taxon>Actinomycetes</taxon>
        <taxon>Pseudonocardiales</taxon>
        <taxon>Pseudonocardiaceae</taxon>
        <taxon>Actinomycetospora</taxon>
    </lineage>
</organism>
<protein>
    <submittedName>
        <fullName evidence="2">Formylglycine-generating enzyme required for sulfatase activity</fullName>
    </submittedName>
</protein>
<dbReference type="EMBL" id="SNYO01000002">
    <property type="protein sequence ID" value="TDQ62839.1"/>
    <property type="molecule type" value="Genomic_DNA"/>
</dbReference>
<evidence type="ECO:0000259" key="1">
    <source>
        <dbReference type="Pfam" id="PF03781"/>
    </source>
</evidence>
<sequence>MSAAVITGELRRIEAQTLTVGSDHHYPEEAPARTVDVDAFEIERHPVTNAQFAAFVRATKYVTVAEQPLDPADFPGAPAENLQPGSMVFTPTPGPVDLRHLSQWWTWTPGASWRRPEGRGSSLADRADHPVVHVAHADAHAYAMWAGLALPTEVEWETAARGGLDGATYTWGDSPEEPGTRLANFWHGEFPWRADRGYGGTTPVGAFPANPYGLVDMAGNVWEWTADLYDVVDHTCCGPEDTGFVPRHVVKGGSFLCTDSYCQRYRPAARRPQPIDTGMSHVGFRCVGRSLGAGT</sequence>
<name>A0A4R6VLR4_9PSEU</name>
<dbReference type="GO" id="GO:0120147">
    <property type="term" value="F:formylglycine-generating oxidase activity"/>
    <property type="evidence" value="ECO:0007669"/>
    <property type="project" value="TreeGrafter"/>
</dbReference>
<dbReference type="SUPFAM" id="SSF56436">
    <property type="entry name" value="C-type lectin-like"/>
    <property type="match status" value="1"/>
</dbReference>
<dbReference type="RefSeq" id="WP_243741566.1">
    <property type="nucleotide sequence ID" value="NZ_BAABHR010000048.1"/>
</dbReference>
<dbReference type="PANTHER" id="PTHR23150">
    <property type="entry name" value="SULFATASE MODIFYING FACTOR 1, 2"/>
    <property type="match status" value="1"/>
</dbReference>
<evidence type="ECO:0000313" key="2">
    <source>
        <dbReference type="EMBL" id="TDQ62839.1"/>
    </source>
</evidence>
<gene>
    <name evidence="2" type="ORF">EV188_102495</name>
</gene>
<dbReference type="InterPro" id="IPR042095">
    <property type="entry name" value="SUMF_sf"/>
</dbReference>
<evidence type="ECO:0000313" key="3">
    <source>
        <dbReference type="Proteomes" id="UP000295705"/>
    </source>
</evidence>
<dbReference type="Gene3D" id="3.90.1580.10">
    <property type="entry name" value="paralog of FGE (formylglycine-generating enzyme)"/>
    <property type="match status" value="1"/>
</dbReference>
<comment type="caution">
    <text evidence="2">The sequence shown here is derived from an EMBL/GenBank/DDBJ whole genome shotgun (WGS) entry which is preliminary data.</text>
</comment>
<dbReference type="Pfam" id="PF03781">
    <property type="entry name" value="FGE-sulfatase"/>
    <property type="match status" value="1"/>
</dbReference>
<keyword evidence="3" id="KW-1185">Reference proteome</keyword>
<dbReference type="InterPro" id="IPR051043">
    <property type="entry name" value="Sulfatase_Mod_Factor_Kinase"/>
</dbReference>
<accession>A0A4R6VLR4</accession>
<dbReference type="InterPro" id="IPR016187">
    <property type="entry name" value="CTDL_fold"/>
</dbReference>
<proteinExistence type="predicted"/>
<feature type="domain" description="Sulfatase-modifying factor enzyme-like" evidence="1">
    <location>
        <begin position="17"/>
        <end position="287"/>
    </location>
</feature>
<dbReference type="PANTHER" id="PTHR23150:SF19">
    <property type="entry name" value="FORMYLGLYCINE-GENERATING ENZYME"/>
    <property type="match status" value="1"/>
</dbReference>